<dbReference type="SMART" id="SM01340">
    <property type="entry name" value="DNA_mis_repair"/>
    <property type="match status" value="1"/>
</dbReference>
<dbReference type="PANTHER" id="PTHR10073:SF52">
    <property type="entry name" value="MISMATCH REPAIR ENDONUCLEASE PMS2"/>
    <property type="match status" value="1"/>
</dbReference>
<evidence type="ECO:0000259" key="6">
    <source>
        <dbReference type="SMART" id="SM01340"/>
    </source>
</evidence>
<dbReference type="InterPro" id="IPR037198">
    <property type="entry name" value="MutL_C_sf"/>
</dbReference>
<dbReference type="InterPro" id="IPR013507">
    <property type="entry name" value="DNA_mismatch_S5_2-like"/>
</dbReference>
<organism evidence="7">
    <name type="scientific">Aceria tosichella</name>
    <name type="common">wheat curl mite</name>
    <dbReference type="NCBI Taxonomy" id="561515"/>
    <lineage>
        <taxon>Eukaryota</taxon>
        <taxon>Metazoa</taxon>
        <taxon>Ecdysozoa</taxon>
        <taxon>Arthropoda</taxon>
        <taxon>Chelicerata</taxon>
        <taxon>Arachnida</taxon>
        <taxon>Acari</taxon>
        <taxon>Acariformes</taxon>
        <taxon>Trombidiformes</taxon>
        <taxon>Prostigmata</taxon>
        <taxon>Eupodina</taxon>
        <taxon>Eriophyoidea</taxon>
        <taxon>Eriophyidae</taxon>
        <taxon>Eriophyinae</taxon>
        <taxon>Aceriini</taxon>
        <taxon>Aceria</taxon>
    </lineage>
</organism>
<dbReference type="Gene3D" id="3.30.565.10">
    <property type="entry name" value="Histidine kinase-like ATPase, C-terminal domain"/>
    <property type="match status" value="1"/>
</dbReference>
<dbReference type="InterPro" id="IPR014790">
    <property type="entry name" value="MutL_C"/>
</dbReference>
<proteinExistence type="inferred from homology"/>
<protein>
    <submittedName>
        <fullName evidence="7">Mismatch repair endonuclease PMS2</fullName>
    </submittedName>
</protein>
<feature type="domain" description="MutL C-terminal dimerisation" evidence="5">
    <location>
        <begin position="742"/>
        <end position="892"/>
    </location>
</feature>
<dbReference type="GO" id="GO:0004519">
    <property type="term" value="F:endonuclease activity"/>
    <property type="evidence" value="ECO:0007669"/>
    <property type="project" value="UniProtKB-KW"/>
</dbReference>
<feature type="region of interest" description="Disordered" evidence="4">
    <location>
        <begin position="503"/>
        <end position="557"/>
    </location>
</feature>
<feature type="region of interest" description="Disordered" evidence="4">
    <location>
        <begin position="584"/>
        <end position="606"/>
    </location>
</feature>
<dbReference type="GO" id="GO:0016887">
    <property type="term" value="F:ATP hydrolysis activity"/>
    <property type="evidence" value="ECO:0007669"/>
    <property type="project" value="InterPro"/>
</dbReference>
<dbReference type="Pfam" id="PF08676">
    <property type="entry name" value="MutL_C"/>
    <property type="match status" value="1"/>
</dbReference>
<dbReference type="Gene3D" id="3.30.1370.100">
    <property type="entry name" value="MutL, C-terminal domain, regulatory subdomain"/>
    <property type="match status" value="1"/>
</dbReference>
<evidence type="ECO:0000256" key="1">
    <source>
        <dbReference type="ARBA" id="ARBA00006082"/>
    </source>
</evidence>
<accession>A0A6G1S9A4</accession>
<dbReference type="InterPro" id="IPR020568">
    <property type="entry name" value="Ribosomal_Su5_D2-typ_SF"/>
</dbReference>
<evidence type="ECO:0000313" key="7">
    <source>
        <dbReference type="EMBL" id="MDE46949.1"/>
    </source>
</evidence>
<evidence type="ECO:0000256" key="3">
    <source>
        <dbReference type="ARBA" id="ARBA00023204"/>
    </source>
</evidence>
<comment type="similarity">
    <text evidence="1">Belongs to the DNA mismatch repair MutL/HexB family.</text>
</comment>
<evidence type="ECO:0000256" key="2">
    <source>
        <dbReference type="ARBA" id="ARBA00022763"/>
    </source>
</evidence>
<dbReference type="SMART" id="SM00853">
    <property type="entry name" value="MutL_C"/>
    <property type="match status" value="1"/>
</dbReference>
<reference evidence="7" key="1">
    <citation type="submission" date="2018-10" db="EMBL/GenBank/DDBJ databases">
        <title>Transcriptome assembly of Aceria tosichella (Wheat curl mite) Type 2.</title>
        <authorList>
            <person name="Scully E.D."/>
            <person name="Geib S.M."/>
            <person name="Palmer N.A."/>
            <person name="Gupta A.K."/>
            <person name="Sarath G."/>
            <person name="Tatineni S."/>
        </authorList>
    </citation>
    <scope>NUCLEOTIDE SEQUENCE</scope>
    <source>
        <strain evidence="7">LincolnNE</strain>
    </source>
</reference>
<feature type="region of interest" description="Disordered" evidence="4">
    <location>
        <begin position="622"/>
        <end position="645"/>
    </location>
</feature>
<dbReference type="PROSITE" id="PS00058">
    <property type="entry name" value="DNA_MISMATCH_REPAIR_1"/>
    <property type="match status" value="1"/>
</dbReference>
<dbReference type="SUPFAM" id="SSF54211">
    <property type="entry name" value="Ribosomal protein S5 domain 2-like"/>
    <property type="match status" value="1"/>
</dbReference>
<dbReference type="InterPro" id="IPR014721">
    <property type="entry name" value="Ribsml_uS5_D2-typ_fold_subgr"/>
</dbReference>
<feature type="compositionally biased region" description="Polar residues" evidence="4">
    <location>
        <begin position="273"/>
        <end position="326"/>
    </location>
</feature>
<feature type="compositionally biased region" description="Polar residues" evidence="4">
    <location>
        <begin position="527"/>
        <end position="539"/>
    </location>
</feature>
<dbReference type="FunFam" id="3.30.565.10:FF:000003">
    <property type="entry name" value="DNA mismatch repair endonuclease MutL"/>
    <property type="match status" value="1"/>
</dbReference>
<dbReference type="SUPFAM" id="SSF55874">
    <property type="entry name" value="ATPase domain of HSP90 chaperone/DNA topoisomerase II/histidine kinase"/>
    <property type="match status" value="1"/>
</dbReference>
<dbReference type="SUPFAM" id="SSF118116">
    <property type="entry name" value="DNA mismatch repair protein MutL"/>
    <property type="match status" value="1"/>
</dbReference>
<evidence type="ECO:0000259" key="5">
    <source>
        <dbReference type="SMART" id="SM00853"/>
    </source>
</evidence>
<dbReference type="Gene3D" id="3.30.1540.20">
    <property type="entry name" value="MutL, C-terminal domain, dimerisation subdomain"/>
    <property type="match status" value="1"/>
</dbReference>
<keyword evidence="7" id="KW-0540">Nuclease</keyword>
<feature type="compositionally biased region" description="Basic and acidic residues" evidence="4">
    <location>
        <begin position="626"/>
        <end position="639"/>
    </location>
</feature>
<keyword evidence="2" id="KW-0227">DNA damage</keyword>
<feature type="compositionally biased region" description="Basic and acidic residues" evidence="4">
    <location>
        <begin position="261"/>
        <end position="272"/>
    </location>
</feature>
<dbReference type="InterPro" id="IPR042121">
    <property type="entry name" value="MutL_C_regsub"/>
</dbReference>
<dbReference type="Pfam" id="PF13589">
    <property type="entry name" value="HATPase_c_3"/>
    <property type="match status" value="1"/>
</dbReference>
<dbReference type="InterPro" id="IPR036890">
    <property type="entry name" value="HATPase_C_sf"/>
</dbReference>
<dbReference type="GO" id="GO:0006298">
    <property type="term" value="P:mismatch repair"/>
    <property type="evidence" value="ECO:0007669"/>
    <property type="project" value="InterPro"/>
</dbReference>
<keyword evidence="7" id="KW-0255">Endonuclease</keyword>
<dbReference type="EMBL" id="GGYP01002178">
    <property type="protein sequence ID" value="MDE46949.1"/>
    <property type="molecule type" value="Transcribed_RNA"/>
</dbReference>
<dbReference type="Pfam" id="PF01119">
    <property type="entry name" value="DNA_mis_repair"/>
    <property type="match status" value="1"/>
</dbReference>
<dbReference type="GO" id="GO:0005524">
    <property type="term" value="F:ATP binding"/>
    <property type="evidence" value="ECO:0007669"/>
    <property type="project" value="InterPro"/>
</dbReference>
<feature type="region of interest" description="Disordered" evidence="4">
    <location>
        <begin position="261"/>
        <end position="326"/>
    </location>
</feature>
<sequence length="933" mass="105329">MSESEGKQNQEHLQLVKEIDKNSISFLAAGEKINDIETAIRELVENSIDAQARNIEVRLAKFGIDAIEVDDNGIGIDEKNFPMLGIRYHTSKITDFTNLQNSLDTYGFRGEALSCLVNISNVTITTRTKSSPCGWRLTFKDGTLAKKEAIGRDTGTTIILKNLFHSMPVRRREFESNAKKQYDKIVRLLYEQALARPHIKFSLCKKVHSKKEKDFTHGGTTLEGCLITIFGVKLNDSIMPIRQVGQTNGPPINIEQIKKTEPQVEDQAKIEDQPQTSCQTSQINGDSSLGNNISNASTNSNQHTQTQEGGMVSNTTPNSTPESNASIYDIHSANDTLNSNGSSANIDRSLPQLLTKAEFEQSIAPSREQIFFKRSRKSRFARERPEYTIYGYISKIGCGKNSNDYQYIFVNNKPCDLPKVSRLINEIYRNYNSNSQYPFLCLFIEVQKWATDFNVPRKRGVILQEENRLCDIIKETLEDMFSSFAPASQNSCSIAQIPLLSGPVKKNDEQKPKSNEDKKQEEPISKPTVTDSIPTNPTAVQRARSDPAPTGDPNQMSFEFESLCNDVVDSIPDLFEIAPKRARISTTPSSASREPFKNNTANNSNMPGFKNGLDLFAEETAATGPHDSHSEADLTRSKEPSGALVVSHSRQRNISPRQHMSPPQQEPVSRFNQNAMMQDDDLKVSIDFFEDLPAALERERFQKQTPMDKKEFSFAIHPKFNTPAEEELKFHLNKSSFSQMQVIGQFNRGFIIARLNKHLFIIDQHATDERANYEEQLEKSPLVKQPMVHPKPLYLNLIQENAILNHMEAFVRRGLEFIVDTQKLVGYRVMLSSTSICRGPDREEHLGKEDVEELVDVCIESPNRLDTYTLSKVKTVSASVACRKSVMIGDKLTWSQMEGIVAKMSDLKNPWVCAHNRPTIRHLMDTDWMDQPD</sequence>
<dbReference type="InterPro" id="IPR002099">
    <property type="entry name" value="MutL/Mlh/PMS"/>
</dbReference>
<dbReference type="AlphaFoldDB" id="A0A6G1S9A4"/>
<dbReference type="GO" id="GO:0140664">
    <property type="term" value="F:ATP-dependent DNA damage sensor activity"/>
    <property type="evidence" value="ECO:0007669"/>
    <property type="project" value="InterPro"/>
</dbReference>
<dbReference type="PANTHER" id="PTHR10073">
    <property type="entry name" value="DNA MISMATCH REPAIR PROTEIN MLH, PMS, MUTL"/>
    <property type="match status" value="1"/>
</dbReference>
<evidence type="ECO:0000256" key="4">
    <source>
        <dbReference type="SAM" id="MobiDB-lite"/>
    </source>
</evidence>
<dbReference type="GO" id="GO:0032389">
    <property type="term" value="C:MutLalpha complex"/>
    <property type="evidence" value="ECO:0007669"/>
    <property type="project" value="TreeGrafter"/>
</dbReference>
<keyword evidence="3" id="KW-0234">DNA repair</keyword>
<feature type="domain" description="DNA mismatch repair protein S5" evidence="6">
    <location>
        <begin position="367"/>
        <end position="482"/>
    </location>
</feature>
<gene>
    <name evidence="7" type="primary">PMS2</name>
    <name evidence="7" type="ORF">g.14768</name>
</gene>
<dbReference type="InterPro" id="IPR014762">
    <property type="entry name" value="DNA_mismatch_repair_CS"/>
</dbReference>
<dbReference type="InterPro" id="IPR038973">
    <property type="entry name" value="MutL/Mlh/Pms-like"/>
</dbReference>
<dbReference type="CDD" id="cd16926">
    <property type="entry name" value="HATPase_MutL-MLH-PMS-like"/>
    <property type="match status" value="1"/>
</dbReference>
<dbReference type="Gene3D" id="3.30.230.10">
    <property type="match status" value="1"/>
</dbReference>
<name>A0A6G1S9A4_9ACAR</name>
<feature type="compositionally biased region" description="Basic and acidic residues" evidence="4">
    <location>
        <begin position="505"/>
        <end position="524"/>
    </location>
</feature>
<dbReference type="GO" id="GO:0030983">
    <property type="term" value="F:mismatched DNA binding"/>
    <property type="evidence" value="ECO:0007669"/>
    <property type="project" value="InterPro"/>
</dbReference>
<keyword evidence="7" id="KW-0378">Hydrolase</keyword>
<dbReference type="InterPro" id="IPR042120">
    <property type="entry name" value="MutL_C_dimsub"/>
</dbReference>
<dbReference type="NCBIfam" id="TIGR00585">
    <property type="entry name" value="mutl"/>
    <property type="match status" value="1"/>
</dbReference>